<accession>B9M5T2</accession>
<dbReference type="SUPFAM" id="SSF52096">
    <property type="entry name" value="ClpP/crotonase"/>
    <property type="match status" value="1"/>
</dbReference>
<dbReference type="Pfam" id="PF24961">
    <property type="entry name" value="NfeD_membrane"/>
    <property type="match status" value="1"/>
</dbReference>
<evidence type="ECO:0000256" key="6">
    <source>
        <dbReference type="SAM" id="SignalP"/>
    </source>
</evidence>
<dbReference type="PANTHER" id="PTHR33507">
    <property type="entry name" value="INNER MEMBRANE PROTEIN YBBJ"/>
    <property type="match status" value="1"/>
</dbReference>
<dbReference type="SUPFAM" id="SSF141322">
    <property type="entry name" value="NfeD domain-like"/>
    <property type="match status" value="1"/>
</dbReference>
<protein>
    <submittedName>
        <fullName evidence="10">Membrane-bound serine protease NfeD, long form</fullName>
    </submittedName>
</protein>
<gene>
    <name evidence="10" type="primary">nfeD</name>
    <name evidence="10" type="ordered locus">Geob_3498</name>
</gene>
<feature type="transmembrane region" description="Helical" evidence="5">
    <location>
        <begin position="281"/>
        <end position="299"/>
    </location>
</feature>
<name>B9M5T2_GEODF</name>
<evidence type="ECO:0000313" key="11">
    <source>
        <dbReference type="Proteomes" id="UP000007721"/>
    </source>
</evidence>
<dbReference type="Pfam" id="PF25145">
    <property type="entry name" value="NfeD1b_N"/>
    <property type="match status" value="1"/>
</dbReference>
<sequence length="423" mass="44750">MPRLLFFCLFLFICCPPAGATGAVVRKISISGPITPVVAGYLQRNLQEAEAGRENLMLITMDTPGGLDSAMRDSVKLIMSSTVPVVVYVAPSGARAASAGAVIALAADICAMAPGTNIGAAHPVTMGEKPDKVMMDKVVNDAEAYLEGIAAKRGKNVKLAGQMVRESLSLSADKALDGKIIDMISTDQAQLLAELHGLSLIRDGKKLVIETAGAEVRGHEMVAKERILNVISNPNVAYVLMMLGFLGIFFELSNPGVMLPGIVGGISLILAFFALQALPVNYAGVLLLLLALVLFIAEIKIISHGMLTVGGVICLVLGSLFLFESSEPYLRVSWSVITVTVLATTVFFVSAVALSIKAHRKKPLTGIAGLIGERGTAETDLNHEGKVFVHGEYWQASSDSPVRKGEEVAVVAVEGMRLKVKKA</sequence>
<dbReference type="InterPro" id="IPR056739">
    <property type="entry name" value="NfeD_membrane"/>
</dbReference>
<dbReference type="InterPro" id="IPR002810">
    <property type="entry name" value="NfeD-like_C"/>
</dbReference>
<dbReference type="HOGENOM" id="CLU_024619_1_0_7"/>
<keyword evidence="3 5" id="KW-1133">Transmembrane helix</keyword>
<dbReference type="Proteomes" id="UP000007721">
    <property type="component" value="Chromosome"/>
</dbReference>
<feature type="signal peptide" evidence="6">
    <location>
        <begin position="1"/>
        <end position="20"/>
    </location>
</feature>
<dbReference type="GO" id="GO:0008233">
    <property type="term" value="F:peptidase activity"/>
    <property type="evidence" value="ECO:0007669"/>
    <property type="project" value="UniProtKB-KW"/>
</dbReference>
<dbReference type="PANTHER" id="PTHR33507:SF4">
    <property type="entry name" value="NODULATION COMPETITIVENESS PROTEIN NFED"/>
    <property type="match status" value="1"/>
</dbReference>
<dbReference type="EMBL" id="CP001390">
    <property type="protein sequence ID" value="ACM21841.1"/>
    <property type="molecule type" value="Genomic_DNA"/>
</dbReference>
<evidence type="ECO:0000313" key="10">
    <source>
        <dbReference type="EMBL" id="ACM21841.1"/>
    </source>
</evidence>
<keyword evidence="10" id="KW-0378">Hydrolase</keyword>
<evidence type="ECO:0000256" key="1">
    <source>
        <dbReference type="ARBA" id="ARBA00004141"/>
    </source>
</evidence>
<evidence type="ECO:0000256" key="4">
    <source>
        <dbReference type="ARBA" id="ARBA00023136"/>
    </source>
</evidence>
<organism evidence="10 11">
    <name type="scientific">Geotalea daltonii (strain DSM 22248 / JCM 15807 / FRC-32)</name>
    <name type="common">Geobacter daltonii</name>
    <dbReference type="NCBI Taxonomy" id="316067"/>
    <lineage>
        <taxon>Bacteria</taxon>
        <taxon>Pseudomonadati</taxon>
        <taxon>Thermodesulfobacteriota</taxon>
        <taxon>Desulfuromonadia</taxon>
        <taxon>Geobacterales</taxon>
        <taxon>Geobacteraceae</taxon>
        <taxon>Geotalea</taxon>
    </lineage>
</organism>
<dbReference type="GO" id="GO:0006508">
    <property type="term" value="P:proteolysis"/>
    <property type="evidence" value="ECO:0007669"/>
    <property type="project" value="UniProtKB-KW"/>
</dbReference>
<dbReference type="InterPro" id="IPR052165">
    <property type="entry name" value="Membrane_assoc_protease"/>
</dbReference>
<dbReference type="CDD" id="cd07020">
    <property type="entry name" value="Clp_protease_NfeD_1"/>
    <property type="match status" value="1"/>
</dbReference>
<dbReference type="OrthoDB" id="5289056at2"/>
<evidence type="ECO:0000259" key="8">
    <source>
        <dbReference type="Pfam" id="PF24961"/>
    </source>
</evidence>
<keyword evidence="6" id="KW-0732">Signal</keyword>
<keyword evidence="11" id="KW-1185">Reference proteome</keyword>
<keyword evidence="4 5" id="KW-0472">Membrane</keyword>
<evidence type="ECO:0000256" key="2">
    <source>
        <dbReference type="ARBA" id="ARBA00022692"/>
    </source>
</evidence>
<dbReference type="InterPro" id="IPR056738">
    <property type="entry name" value="NfeD1b_N"/>
</dbReference>
<dbReference type="Gene3D" id="3.90.226.10">
    <property type="entry name" value="2-enoyl-CoA Hydratase, Chain A, domain 1"/>
    <property type="match status" value="1"/>
</dbReference>
<keyword evidence="10" id="KW-0645">Protease</keyword>
<dbReference type="KEGG" id="geo:Geob_3498"/>
<feature type="transmembrane region" description="Helical" evidence="5">
    <location>
        <begin position="306"/>
        <end position="323"/>
    </location>
</feature>
<evidence type="ECO:0000256" key="3">
    <source>
        <dbReference type="ARBA" id="ARBA00022989"/>
    </source>
</evidence>
<evidence type="ECO:0000259" key="7">
    <source>
        <dbReference type="Pfam" id="PF01957"/>
    </source>
</evidence>
<dbReference type="Pfam" id="PF01957">
    <property type="entry name" value="NfeD"/>
    <property type="match status" value="1"/>
</dbReference>
<dbReference type="RefSeq" id="WP_012648569.1">
    <property type="nucleotide sequence ID" value="NC_011979.1"/>
</dbReference>
<feature type="transmembrane region" description="Helical" evidence="5">
    <location>
        <begin position="231"/>
        <end position="250"/>
    </location>
</feature>
<feature type="domain" description="NfeD1b N-terminal" evidence="9">
    <location>
        <begin position="25"/>
        <end position="187"/>
    </location>
</feature>
<reference evidence="10 11" key="1">
    <citation type="submission" date="2009-01" db="EMBL/GenBank/DDBJ databases">
        <title>Complete sequence of Geobacter sp. FRC-32.</title>
        <authorList>
            <consortium name="US DOE Joint Genome Institute"/>
            <person name="Lucas S."/>
            <person name="Copeland A."/>
            <person name="Lapidus A."/>
            <person name="Glavina del Rio T."/>
            <person name="Dalin E."/>
            <person name="Tice H."/>
            <person name="Bruce D."/>
            <person name="Goodwin L."/>
            <person name="Pitluck S."/>
            <person name="Saunders E."/>
            <person name="Brettin T."/>
            <person name="Detter J.C."/>
            <person name="Han C."/>
            <person name="Larimer F."/>
            <person name="Land M."/>
            <person name="Hauser L."/>
            <person name="Kyrpides N."/>
            <person name="Ovchinnikova G."/>
            <person name="Kostka J."/>
            <person name="Richardson P."/>
        </authorList>
    </citation>
    <scope>NUCLEOTIDE SEQUENCE [LARGE SCALE GENOMIC DNA]</scope>
    <source>
        <strain evidence="11">DSM 22248 / JCM 15807 / FRC-32</strain>
    </source>
</reference>
<dbReference type="GO" id="GO:0016020">
    <property type="term" value="C:membrane"/>
    <property type="evidence" value="ECO:0007669"/>
    <property type="project" value="UniProtKB-SubCell"/>
</dbReference>
<feature type="domain" description="NfeD integral membrane" evidence="8">
    <location>
        <begin position="235"/>
        <end position="349"/>
    </location>
</feature>
<feature type="chain" id="PRO_5002889010" evidence="6">
    <location>
        <begin position="21"/>
        <end position="423"/>
    </location>
</feature>
<evidence type="ECO:0000259" key="9">
    <source>
        <dbReference type="Pfam" id="PF25145"/>
    </source>
</evidence>
<dbReference type="STRING" id="316067.Geob_3498"/>
<dbReference type="FunFam" id="2.40.50.140:FF:000336">
    <property type="entry name" value="Membrane-bound serine protease"/>
    <property type="match status" value="1"/>
</dbReference>
<comment type="subcellular location">
    <subcellularLocation>
        <location evidence="1">Membrane</location>
        <topology evidence="1">Multi-pass membrane protein</topology>
    </subcellularLocation>
</comment>
<feature type="domain" description="NfeD-like C-terminal" evidence="7">
    <location>
        <begin position="369"/>
        <end position="422"/>
    </location>
</feature>
<dbReference type="Gene3D" id="2.40.50.140">
    <property type="entry name" value="Nucleic acid-binding proteins"/>
    <property type="match status" value="1"/>
</dbReference>
<keyword evidence="2 5" id="KW-0812">Transmembrane</keyword>
<proteinExistence type="predicted"/>
<dbReference type="AlphaFoldDB" id="B9M5T2"/>
<feature type="transmembrane region" description="Helical" evidence="5">
    <location>
        <begin position="335"/>
        <end position="356"/>
    </location>
</feature>
<dbReference type="eggNOG" id="COG1030">
    <property type="taxonomic scope" value="Bacteria"/>
</dbReference>
<dbReference type="InterPro" id="IPR029045">
    <property type="entry name" value="ClpP/crotonase-like_dom_sf"/>
</dbReference>
<evidence type="ECO:0000256" key="5">
    <source>
        <dbReference type="SAM" id="Phobius"/>
    </source>
</evidence>
<dbReference type="InterPro" id="IPR012340">
    <property type="entry name" value="NA-bd_OB-fold"/>
</dbReference>